<dbReference type="HOGENOM" id="CLU_031212_2_0_1"/>
<dbReference type="OMA" id="IPYVGES"/>
<sequence>MALRASADEAENVAAGFRLFRDPLPEYATEITSLIADLYAISSSLNRLDDLHKNRAYRQNLAVAHADVELVRTSLNYTFEDIIDFMGELDGVRGPSRDLYRRTWMDLCAFFRTQSHETLSSRLAKYKTFLNELEDYVRNKSPDLQLMATLRVGFKELQFHQEQQLAAQLAAVSLSSPSSASSNSADPGSPVSDRRPPKRRSYERTRPQTSPQSPLSPASGGFFDIPPTVPDAPGSPVTSSATSQTLSSTNTVAEHWAKRVFLDEHTTTLIPNDGECSTCLGEHLPGAKRMLHEQGFEKLVELSFNGDSDFRVHFYIREDDHRARILCKSPRTSRGSEYYCLPLNMLEIVCVGSCQADQTELVVFFCTFLALRSQDSGRPVERIRDYELEREQELFGGKIVDDNFLHALRIYRDTVSGAVRLQASVHKGEMKRSPIWTAFITHHIGTRGWMRRAEPKTVVLRTLQRSIFTFPDYNPPLTAQGEHILKFTNRSDATAFVQTISELAAFP</sequence>
<name>Q0CNN6_ASPTN</name>
<feature type="region of interest" description="Disordered" evidence="1">
    <location>
        <begin position="176"/>
        <end position="246"/>
    </location>
</feature>
<reference evidence="5" key="1">
    <citation type="submission" date="2005-09" db="EMBL/GenBank/DDBJ databases">
        <title>Annotation of the Aspergillus terreus NIH2624 genome.</title>
        <authorList>
            <person name="Birren B.W."/>
            <person name="Lander E.S."/>
            <person name="Galagan J.E."/>
            <person name="Nusbaum C."/>
            <person name="Devon K."/>
            <person name="Henn M."/>
            <person name="Ma L.-J."/>
            <person name="Jaffe D.B."/>
            <person name="Butler J."/>
            <person name="Alvarez P."/>
            <person name="Gnerre S."/>
            <person name="Grabherr M."/>
            <person name="Kleber M."/>
            <person name="Mauceli E.W."/>
            <person name="Brockman W."/>
            <person name="Rounsley S."/>
            <person name="Young S.K."/>
            <person name="LaButti K."/>
            <person name="Pushparaj V."/>
            <person name="DeCaprio D."/>
            <person name="Crawford M."/>
            <person name="Koehrsen M."/>
            <person name="Engels R."/>
            <person name="Montgomery P."/>
            <person name="Pearson M."/>
            <person name="Howarth C."/>
            <person name="Larson L."/>
            <person name="Luoma S."/>
            <person name="White J."/>
            <person name="Alvarado L."/>
            <person name="Kodira C.D."/>
            <person name="Zeng Q."/>
            <person name="Oleary S."/>
            <person name="Yandava C."/>
            <person name="Denning D.W."/>
            <person name="Nierman W.C."/>
            <person name="Milne T."/>
            <person name="Madden K."/>
        </authorList>
    </citation>
    <scope>NUCLEOTIDE SEQUENCE [LARGE SCALE GENOMIC DNA]</scope>
    <source>
        <strain evidence="5">NIH 2624 / FGSC A1156</strain>
    </source>
</reference>
<evidence type="ECO:0000256" key="1">
    <source>
        <dbReference type="SAM" id="MobiDB-lite"/>
    </source>
</evidence>
<feature type="compositionally biased region" description="Basic and acidic residues" evidence="1">
    <location>
        <begin position="192"/>
        <end position="206"/>
    </location>
</feature>
<feature type="domain" description="PH" evidence="3">
    <location>
        <begin position="392"/>
        <end position="504"/>
    </location>
</feature>
<dbReference type="Proteomes" id="UP000007963">
    <property type="component" value="Unassembled WGS sequence"/>
</dbReference>
<organism evidence="4 5">
    <name type="scientific">Aspergillus terreus (strain NIH 2624 / FGSC A1156)</name>
    <dbReference type="NCBI Taxonomy" id="341663"/>
    <lineage>
        <taxon>Eukaryota</taxon>
        <taxon>Fungi</taxon>
        <taxon>Dikarya</taxon>
        <taxon>Ascomycota</taxon>
        <taxon>Pezizomycotina</taxon>
        <taxon>Eurotiomycetes</taxon>
        <taxon>Eurotiomycetidae</taxon>
        <taxon>Eurotiales</taxon>
        <taxon>Aspergillaceae</taxon>
        <taxon>Aspergillus</taxon>
        <taxon>Aspergillus subgen. Circumdati</taxon>
    </lineage>
</organism>
<dbReference type="eggNOG" id="ENOG502SUJA">
    <property type="taxonomic scope" value="Eukaryota"/>
</dbReference>
<feature type="compositionally biased region" description="Polar residues" evidence="1">
    <location>
        <begin position="207"/>
        <end position="216"/>
    </location>
</feature>
<dbReference type="GeneID" id="4319991"/>
<accession>Q0CNN6</accession>
<protein>
    <submittedName>
        <fullName evidence="4">Uncharacterized protein</fullName>
    </submittedName>
</protein>
<dbReference type="Pfam" id="PF23076">
    <property type="entry name" value="PH_FT_C"/>
    <property type="match status" value="1"/>
</dbReference>
<feature type="domain" description="PH" evidence="2">
    <location>
        <begin position="360"/>
        <end position="391"/>
    </location>
</feature>
<feature type="domain" description="PH" evidence="2">
    <location>
        <begin position="285"/>
        <end position="354"/>
    </location>
</feature>
<dbReference type="InterPro" id="IPR057081">
    <property type="entry name" value="PH_N"/>
</dbReference>
<evidence type="ECO:0000313" key="5">
    <source>
        <dbReference type="Proteomes" id="UP000007963"/>
    </source>
</evidence>
<proteinExistence type="predicted"/>
<evidence type="ECO:0000259" key="3">
    <source>
        <dbReference type="Pfam" id="PF23076"/>
    </source>
</evidence>
<dbReference type="AlphaFoldDB" id="Q0CNN6"/>
<evidence type="ECO:0000259" key="2">
    <source>
        <dbReference type="Pfam" id="PF23074"/>
    </source>
</evidence>
<dbReference type="EMBL" id="CH476599">
    <property type="protein sequence ID" value="EAU35145.1"/>
    <property type="molecule type" value="Genomic_DNA"/>
</dbReference>
<dbReference type="OrthoDB" id="5345571at2759"/>
<dbReference type="VEuPathDB" id="FungiDB:ATEG_04698"/>
<evidence type="ECO:0000313" key="4">
    <source>
        <dbReference type="EMBL" id="EAU35145.1"/>
    </source>
</evidence>
<feature type="compositionally biased region" description="Low complexity" evidence="1">
    <location>
        <begin position="176"/>
        <end position="190"/>
    </location>
</feature>
<gene>
    <name evidence="4" type="ORF">ATEG_04698</name>
</gene>
<dbReference type="Pfam" id="PF23074">
    <property type="entry name" value="PH_FT_N"/>
    <property type="match status" value="2"/>
</dbReference>
<dbReference type="RefSeq" id="XP_001213876.1">
    <property type="nucleotide sequence ID" value="XM_001213876.1"/>
</dbReference>
<dbReference type="InterPro" id="IPR057082">
    <property type="entry name" value="PH_C"/>
</dbReference>